<proteinExistence type="predicted"/>
<organism evidence="2 3">
    <name type="scientific">Zizania palustris</name>
    <name type="common">Northern wild rice</name>
    <dbReference type="NCBI Taxonomy" id="103762"/>
    <lineage>
        <taxon>Eukaryota</taxon>
        <taxon>Viridiplantae</taxon>
        <taxon>Streptophyta</taxon>
        <taxon>Embryophyta</taxon>
        <taxon>Tracheophyta</taxon>
        <taxon>Spermatophyta</taxon>
        <taxon>Magnoliopsida</taxon>
        <taxon>Liliopsida</taxon>
        <taxon>Poales</taxon>
        <taxon>Poaceae</taxon>
        <taxon>BOP clade</taxon>
        <taxon>Oryzoideae</taxon>
        <taxon>Oryzeae</taxon>
        <taxon>Zizaniinae</taxon>
        <taxon>Zizania</taxon>
    </lineage>
</organism>
<dbReference type="OrthoDB" id="694265at2759"/>
<dbReference type="AlphaFoldDB" id="A0A8J5V9C1"/>
<keyword evidence="3" id="KW-1185">Reference proteome</keyword>
<feature type="region of interest" description="Disordered" evidence="1">
    <location>
        <begin position="1"/>
        <end position="21"/>
    </location>
</feature>
<dbReference type="EMBL" id="JAAALK010000288">
    <property type="protein sequence ID" value="KAG8055845.1"/>
    <property type="molecule type" value="Genomic_DNA"/>
</dbReference>
<sequence>MGNLAPRMRRDEATAATGGGRKRCLFRNAEADAPAGRADTVVARKRRPAGEKVAESAVVKVVTVKVVVTRKDTERLATRLNEQRARWRKARMAELKNELRAGAGGGLVVSPARSRDAWTMMRLAPIQEN</sequence>
<evidence type="ECO:0000256" key="1">
    <source>
        <dbReference type="SAM" id="MobiDB-lite"/>
    </source>
</evidence>
<dbReference type="Proteomes" id="UP000729402">
    <property type="component" value="Unassembled WGS sequence"/>
</dbReference>
<protein>
    <submittedName>
        <fullName evidence="2">Uncharacterized protein</fullName>
    </submittedName>
</protein>
<name>A0A8J5V9C1_ZIZPA</name>
<evidence type="ECO:0000313" key="3">
    <source>
        <dbReference type="Proteomes" id="UP000729402"/>
    </source>
</evidence>
<comment type="caution">
    <text evidence="2">The sequence shown here is derived from an EMBL/GenBank/DDBJ whole genome shotgun (WGS) entry which is preliminary data.</text>
</comment>
<reference evidence="2" key="2">
    <citation type="submission" date="2021-02" db="EMBL/GenBank/DDBJ databases">
        <authorList>
            <person name="Kimball J.A."/>
            <person name="Haas M.W."/>
            <person name="Macchietto M."/>
            <person name="Kono T."/>
            <person name="Duquette J."/>
            <person name="Shao M."/>
        </authorList>
    </citation>
    <scope>NUCLEOTIDE SEQUENCE</scope>
    <source>
        <tissue evidence="2">Fresh leaf tissue</tissue>
    </source>
</reference>
<accession>A0A8J5V9C1</accession>
<evidence type="ECO:0000313" key="2">
    <source>
        <dbReference type="EMBL" id="KAG8055845.1"/>
    </source>
</evidence>
<reference evidence="2" key="1">
    <citation type="journal article" date="2021" name="bioRxiv">
        <title>Whole Genome Assembly and Annotation of Northern Wild Rice, Zizania palustris L., Supports a Whole Genome Duplication in the Zizania Genus.</title>
        <authorList>
            <person name="Haas M."/>
            <person name="Kono T."/>
            <person name="Macchietto M."/>
            <person name="Millas R."/>
            <person name="McGilp L."/>
            <person name="Shao M."/>
            <person name="Duquette J."/>
            <person name="Hirsch C.N."/>
            <person name="Kimball J."/>
        </authorList>
    </citation>
    <scope>NUCLEOTIDE SEQUENCE</scope>
    <source>
        <tissue evidence="2">Fresh leaf tissue</tissue>
    </source>
</reference>
<gene>
    <name evidence="2" type="ORF">GUJ93_ZPchr0001g32377</name>
</gene>